<dbReference type="Proteomes" id="UP000448867">
    <property type="component" value="Unassembled WGS sequence"/>
</dbReference>
<dbReference type="RefSeq" id="WP_154307660.1">
    <property type="nucleotide sequence ID" value="NZ_WKKI01000017.1"/>
</dbReference>
<sequence length="57" mass="6816">MRGFLIDEKSIREISLLAQKELNEVEKLMSEKHRSPLILRALTERREVLSKIKQTFY</sequence>
<protein>
    <submittedName>
        <fullName evidence="1">Uncharacterized protein</fullName>
    </submittedName>
</protein>
<evidence type="ECO:0000313" key="2">
    <source>
        <dbReference type="Proteomes" id="UP000448867"/>
    </source>
</evidence>
<reference evidence="1 2" key="1">
    <citation type="submission" date="2019-11" db="EMBL/GenBank/DDBJ databases">
        <title>Bacillus lacus genome.</title>
        <authorList>
            <person name="Allen C.J."/>
            <person name="Newman J.D."/>
        </authorList>
    </citation>
    <scope>NUCLEOTIDE SEQUENCE [LARGE SCALE GENOMIC DNA]</scope>
    <source>
        <strain evidence="1 2">KCTC 33946</strain>
    </source>
</reference>
<proteinExistence type="predicted"/>
<organism evidence="1 2">
    <name type="scientific">Metabacillus lacus</name>
    <dbReference type="NCBI Taxonomy" id="1983721"/>
    <lineage>
        <taxon>Bacteria</taxon>
        <taxon>Bacillati</taxon>
        <taxon>Bacillota</taxon>
        <taxon>Bacilli</taxon>
        <taxon>Bacillales</taxon>
        <taxon>Bacillaceae</taxon>
        <taxon>Metabacillus</taxon>
    </lineage>
</organism>
<name>A0A7X2IZH0_9BACI</name>
<keyword evidence="2" id="KW-1185">Reference proteome</keyword>
<accession>A0A7X2IZH0</accession>
<dbReference type="OrthoDB" id="2971867at2"/>
<dbReference type="EMBL" id="WKKI01000017">
    <property type="protein sequence ID" value="MRX72494.1"/>
    <property type="molecule type" value="Genomic_DNA"/>
</dbReference>
<dbReference type="AlphaFoldDB" id="A0A7X2IZH0"/>
<evidence type="ECO:0000313" key="1">
    <source>
        <dbReference type="EMBL" id="MRX72494.1"/>
    </source>
</evidence>
<comment type="caution">
    <text evidence="1">The sequence shown here is derived from an EMBL/GenBank/DDBJ whole genome shotgun (WGS) entry which is preliminary data.</text>
</comment>
<gene>
    <name evidence="1" type="ORF">GJU40_10090</name>
</gene>